<dbReference type="CDD" id="cd10719">
    <property type="entry name" value="DnaJ_zf"/>
    <property type="match status" value="1"/>
</dbReference>
<evidence type="ECO:0000256" key="2">
    <source>
        <dbReference type="ARBA" id="ARBA00022737"/>
    </source>
</evidence>
<feature type="zinc finger region" description="CR-type" evidence="5">
    <location>
        <begin position="146"/>
        <end position="230"/>
    </location>
</feature>
<dbReference type="Gene3D" id="2.10.230.10">
    <property type="entry name" value="Heat shock protein DnaJ, cysteine-rich domain"/>
    <property type="match status" value="1"/>
</dbReference>
<dbReference type="OrthoDB" id="550424at2759"/>
<dbReference type="PROSITE" id="PS50076">
    <property type="entry name" value="DNAJ_2"/>
    <property type="match status" value="1"/>
</dbReference>
<protein>
    <submittedName>
        <fullName evidence="9">Uncharacterized protein</fullName>
    </submittedName>
</protein>
<keyword evidence="10" id="KW-1185">Reference proteome</keyword>
<dbReference type="InterPro" id="IPR001305">
    <property type="entry name" value="HSP_DnaJ_Cys-rich_dom"/>
</dbReference>
<dbReference type="InterPro" id="IPR002939">
    <property type="entry name" value="DnaJ_C"/>
</dbReference>
<dbReference type="PRINTS" id="PR00625">
    <property type="entry name" value="JDOMAIN"/>
</dbReference>
<sequence>MNDSKYYDILGVSPDASENEIKKAYRKLAMKYHPDKNPEEGDRFKEISHAYETLSDPEKRAMYDQYGEDGPGAGGGFHGFGGFPFHNGGEMDEDILEHLFGGGAGFGFGGGPGGPRGAGAGRSQRKRKGEDLLHNLNVSLEDLYNGKSTKLSLEKNIVCSHCQGKGGKAGAVKKCTTCDGRGVKLVVRQIGPGMMQQMQVTCNSCQGEGQTIREKDRCKKCKGNKVVNEKKVLEIFIEKGMRNGEKIPMKGEADQEPGVETGDVILVLQQKPHPVFERKGSDLHCKITLSLVEALCGFSKILVTHLDGRGVHVESPAGKIIKPGQVKKIVGEGMPLFKRPMDKGDLFITFDVEFPKDNWAAASQLQQLELLLPARGALPIEPELVDHCSLVEASMDDFGSHSHSGRQAYESDSEDEDDHGRGPGVQCAQS</sequence>
<evidence type="ECO:0000256" key="4">
    <source>
        <dbReference type="ARBA" id="ARBA00022833"/>
    </source>
</evidence>
<dbReference type="CDD" id="cd10747">
    <property type="entry name" value="DnaJ_C"/>
    <property type="match status" value="1"/>
</dbReference>
<dbReference type="FunFam" id="2.10.230.10:FF:000001">
    <property type="entry name" value="DnaJ subfamily A member 2"/>
    <property type="match status" value="1"/>
</dbReference>
<evidence type="ECO:0000256" key="6">
    <source>
        <dbReference type="SAM" id="MobiDB-lite"/>
    </source>
</evidence>
<dbReference type="Pfam" id="PF00684">
    <property type="entry name" value="DnaJ_CXXCXGXG"/>
    <property type="match status" value="1"/>
</dbReference>
<evidence type="ECO:0000256" key="1">
    <source>
        <dbReference type="ARBA" id="ARBA00022723"/>
    </source>
</evidence>
<dbReference type="GO" id="GO:0006457">
    <property type="term" value="P:protein folding"/>
    <property type="evidence" value="ECO:0007669"/>
    <property type="project" value="InterPro"/>
</dbReference>
<keyword evidence="4 5" id="KW-0862">Zinc</keyword>
<evidence type="ECO:0000259" key="8">
    <source>
        <dbReference type="PROSITE" id="PS51188"/>
    </source>
</evidence>
<dbReference type="SUPFAM" id="SSF49493">
    <property type="entry name" value="HSP40/DnaJ peptide-binding domain"/>
    <property type="match status" value="2"/>
</dbReference>
<dbReference type="GO" id="GO:0030544">
    <property type="term" value="F:Hsp70 protein binding"/>
    <property type="evidence" value="ECO:0007669"/>
    <property type="project" value="InterPro"/>
</dbReference>
<keyword evidence="3 5" id="KW-0863">Zinc-finger</keyword>
<comment type="caution">
    <text evidence="9">The sequence shown here is derived from an EMBL/GenBank/DDBJ whole genome shotgun (WGS) entry which is preliminary data.</text>
</comment>
<reference evidence="9" key="1">
    <citation type="journal article" date="2020" name="Fungal Divers.">
        <title>Resolving the Mortierellaceae phylogeny through synthesis of multi-gene phylogenetics and phylogenomics.</title>
        <authorList>
            <person name="Vandepol N."/>
            <person name="Liber J."/>
            <person name="Desiro A."/>
            <person name="Na H."/>
            <person name="Kennedy M."/>
            <person name="Barry K."/>
            <person name="Grigoriev I.V."/>
            <person name="Miller A.N."/>
            <person name="O'Donnell K."/>
            <person name="Stajich J.E."/>
            <person name="Bonito G."/>
        </authorList>
    </citation>
    <scope>NUCLEOTIDE SEQUENCE</scope>
    <source>
        <strain evidence="9">BC1065</strain>
    </source>
</reference>
<dbReference type="SUPFAM" id="SSF57938">
    <property type="entry name" value="DnaJ/Hsp40 cysteine-rich domain"/>
    <property type="match status" value="1"/>
</dbReference>
<feature type="domain" description="CR-type" evidence="8">
    <location>
        <begin position="146"/>
        <end position="230"/>
    </location>
</feature>
<evidence type="ECO:0000256" key="3">
    <source>
        <dbReference type="ARBA" id="ARBA00022771"/>
    </source>
</evidence>
<dbReference type="SMART" id="SM00271">
    <property type="entry name" value="DnaJ"/>
    <property type="match status" value="1"/>
</dbReference>
<dbReference type="GO" id="GO:0005524">
    <property type="term" value="F:ATP binding"/>
    <property type="evidence" value="ECO:0007669"/>
    <property type="project" value="InterPro"/>
</dbReference>
<dbReference type="InterPro" id="IPR044713">
    <property type="entry name" value="DNJA1/2-like"/>
</dbReference>
<evidence type="ECO:0000313" key="10">
    <source>
        <dbReference type="Proteomes" id="UP000807716"/>
    </source>
</evidence>
<keyword evidence="1 5" id="KW-0479">Metal-binding</keyword>
<dbReference type="Gene3D" id="2.60.260.20">
    <property type="entry name" value="Urease metallochaperone UreE, N-terminal domain"/>
    <property type="match status" value="2"/>
</dbReference>
<gene>
    <name evidence="9" type="ORF">DFQ27_001073</name>
</gene>
<dbReference type="InterPro" id="IPR008971">
    <property type="entry name" value="HSP40/DnaJ_pept-bd"/>
</dbReference>
<dbReference type="GO" id="GO:0051082">
    <property type="term" value="F:unfolded protein binding"/>
    <property type="evidence" value="ECO:0007669"/>
    <property type="project" value="InterPro"/>
</dbReference>
<keyword evidence="2" id="KW-0677">Repeat</keyword>
<dbReference type="GO" id="GO:0009408">
    <property type="term" value="P:response to heat"/>
    <property type="evidence" value="ECO:0007669"/>
    <property type="project" value="InterPro"/>
</dbReference>
<dbReference type="PROSITE" id="PS51188">
    <property type="entry name" value="ZF_CR"/>
    <property type="match status" value="1"/>
</dbReference>
<dbReference type="Gene3D" id="1.10.287.110">
    <property type="entry name" value="DnaJ domain"/>
    <property type="match status" value="1"/>
</dbReference>
<dbReference type="InterPro" id="IPR036410">
    <property type="entry name" value="HSP_DnaJ_Cys-rich_dom_sf"/>
</dbReference>
<name>A0A9P6QET0_9FUNG</name>
<evidence type="ECO:0000256" key="5">
    <source>
        <dbReference type="PROSITE-ProRule" id="PRU00546"/>
    </source>
</evidence>
<dbReference type="InterPro" id="IPR018253">
    <property type="entry name" value="DnaJ_domain_CS"/>
</dbReference>
<accession>A0A9P6QET0</accession>
<dbReference type="HAMAP" id="MF_01152">
    <property type="entry name" value="DnaJ"/>
    <property type="match status" value="1"/>
</dbReference>
<dbReference type="FunFam" id="1.10.287.110:FF:000041">
    <property type="entry name" value="Chaperone protein DNAj, putative"/>
    <property type="match status" value="1"/>
</dbReference>
<dbReference type="CDD" id="cd06257">
    <property type="entry name" value="DnaJ"/>
    <property type="match status" value="1"/>
</dbReference>
<feature type="region of interest" description="Disordered" evidence="6">
    <location>
        <begin position="399"/>
        <end position="430"/>
    </location>
</feature>
<dbReference type="Pfam" id="PF01556">
    <property type="entry name" value="DnaJ_C"/>
    <property type="match status" value="1"/>
</dbReference>
<dbReference type="Pfam" id="PF00226">
    <property type="entry name" value="DnaJ"/>
    <property type="match status" value="1"/>
</dbReference>
<proteinExistence type="inferred from homology"/>
<dbReference type="Proteomes" id="UP000807716">
    <property type="component" value="Unassembled WGS sequence"/>
</dbReference>
<dbReference type="GO" id="GO:0008270">
    <property type="term" value="F:zinc ion binding"/>
    <property type="evidence" value="ECO:0007669"/>
    <property type="project" value="UniProtKB-KW"/>
</dbReference>
<dbReference type="InterPro" id="IPR012724">
    <property type="entry name" value="DnaJ"/>
</dbReference>
<dbReference type="InterPro" id="IPR036869">
    <property type="entry name" value="J_dom_sf"/>
</dbReference>
<dbReference type="SUPFAM" id="SSF46565">
    <property type="entry name" value="Chaperone J-domain"/>
    <property type="match status" value="1"/>
</dbReference>
<organism evidence="9 10">
    <name type="scientific">Actinomortierella ambigua</name>
    <dbReference type="NCBI Taxonomy" id="1343610"/>
    <lineage>
        <taxon>Eukaryota</taxon>
        <taxon>Fungi</taxon>
        <taxon>Fungi incertae sedis</taxon>
        <taxon>Mucoromycota</taxon>
        <taxon>Mortierellomycotina</taxon>
        <taxon>Mortierellomycetes</taxon>
        <taxon>Mortierellales</taxon>
        <taxon>Mortierellaceae</taxon>
        <taxon>Actinomortierella</taxon>
    </lineage>
</organism>
<evidence type="ECO:0000313" key="9">
    <source>
        <dbReference type="EMBL" id="KAG0264678.1"/>
    </source>
</evidence>
<dbReference type="AlphaFoldDB" id="A0A9P6QET0"/>
<dbReference type="EMBL" id="JAAAJB010000133">
    <property type="protein sequence ID" value="KAG0264678.1"/>
    <property type="molecule type" value="Genomic_DNA"/>
</dbReference>
<dbReference type="PROSITE" id="PS00636">
    <property type="entry name" value="DNAJ_1"/>
    <property type="match status" value="1"/>
</dbReference>
<dbReference type="PANTHER" id="PTHR43888">
    <property type="entry name" value="DNAJ-LIKE-2, ISOFORM A-RELATED"/>
    <property type="match status" value="1"/>
</dbReference>
<dbReference type="FunFam" id="2.60.260.20:FF:000003">
    <property type="entry name" value="DnaJ subfamily A member 2"/>
    <property type="match status" value="1"/>
</dbReference>
<feature type="domain" description="J" evidence="7">
    <location>
        <begin position="5"/>
        <end position="67"/>
    </location>
</feature>
<dbReference type="InterPro" id="IPR001623">
    <property type="entry name" value="DnaJ_domain"/>
</dbReference>
<evidence type="ECO:0000259" key="7">
    <source>
        <dbReference type="PROSITE" id="PS50076"/>
    </source>
</evidence>